<dbReference type="InterPro" id="IPR052350">
    <property type="entry name" value="Metallo-dep_Lactonases"/>
</dbReference>
<dbReference type="Proteomes" id="UP001595681">
    <property type="component" value="Unassembled WGS sequence"/>
</dbReference>
<evidence type="ECO:0000313" key="3">
    <source>
        <dbReference type="EMBL" id="MFC3443064.1"/>
    </source>
</evidence>
<dbReference type="InterPro" id="IPR006680">
    <property type="entry name" value="Amidohydro-rel"/>
</dbReference>
<evidence type="ECO:0000256" key="1">
    <source>
        <dbReference type="ARBA" id="ARBA00038310"/>
    </source>
</evidence>
<dbReference type="SUPFAM" id="SSF51556">
    <property type="entry name" value="Metallo-dependent hydrolases"/>
    <property type="match status" value="1"/>
</dbReference>
<dbReference type="Pfam" id="PF04909">
    <property type="entry name" value="Amidohydro_2"/>
    <property type="match status" value="1"/>
</dbReference>
<gene>
    <name evidence="3" type="ORF">ACFOKF_17990</name>
</gene>
<dbReference type="Gene3D" id="3.20.20.140">
    <property type="entry name" value="Metal-dependent hydrolases"/>
    <property type="match status" value="1"/>
</dbReference>
<reference evidence="4" key="1">
    <citation type="journal article" date="2019" name="Int. J. Syst. Evol. Microbiol.">
        <title>The Global Catalogue of Microorganisms (GCM) 10K type strain sequencing project: providing services to taxonomists for standard genome sequencing and annotation.</title>
        <authorList>
            <consortium name="The Broad Institute Genomics Platform"/>
            <consortium name="The Broad Institute Genome Sequencing Center for Infectious Disease"/>
            <person name="Wu L."/>
            <person name="Ma J."/>
        </authorList>
    </citation>
    <scope>NUCLEOTIDE SEQUENCE [LARGE SCALE GENOMIC DNA]</scope>
    <source>
        <strain evidence="4">CCM 7491</strain>
    </source>
</reference>
<organism evidence="3 4">
    <name type="scientific">Sphingobium rhizovicinum</name>
    <dbReference type="NCBI Taxonomy" id="432308"/>
    <lineage>
        <taxon>Bacteria</taxon>
        <taxon>Pseudomonadati</taxon>
        <taxon>Pseudomonadota</taxon>
        <taxon>Alphaproteobacteria</taxon>
        <taxon>Sphingomonadales</taxon>
        <taxon>Sphingomonadaceae</taxon>
        <taxon>Sphingobium</taxon>
    </lineage>
</organism>
<feature type="domain" description="Amidohydrolase-related" evidence="2">
    <location>
        <begin position="8"/>
        <end position="278"/>
    </location>
</feature>
<dbReference type="EMBL" id="JBHRVU010000004">
    <property type="protein sequence ID" value="MFC3443064.1"/>
    <property type="molecule type" value="Genomic_DNA"/>
</dbReference>
<dbReference type="RefSeq" id="WP_380797391.1">
    <property type="nucleotide sequence ID" value="NZ_JBHRVU010000004.1"/>
</dbReference>
<dbReference type="InterPro" id="IPR032466">
    <property type="entry name" value="Metal_Hydrolase"/>
</dbReference>
<evidence type="ECO:0000259" key="2">
    <source>
        <dbReference type="Pfam" id="PF04909"/>
    </source>
</evidence>
<dbReference type="PANTHER" id="PTHR43569">
    <property type="entry name" value="AMIDOHYDROLASE"/>
    <property type="match status" value="1"/>
</dbReference>
<protein>
    <submittedName>
        <fullName evidence="3">Amidohydrolase family protein</fullName>
    </submittedName>
</protein>
<dbReference type="PANTHER" id="PTHR43569:SF2">
    <property type="entry name" value="AMIDOHYDROLASE-RELATED DOMAIN-CONTAINING PROTEIN"/>
    <property type="match status" value="1"/>
</dbReference>
<name>A0ABV7NKW9_9SPHN</name>
<proteinExistence type="inferred from homology"/>
<comment type="similarity">
    <text evidence="1">Belongs to the metallo-dependent hydrolases superfamily.</text>
</comment>
<keyword evidence="4" id="KW-1185">Reference proteome</keyword>
<accession>A0ABV7NKW9</accession>
<comment type="caution">
    <text evidence="3">The sequence shown here is derived from an EMBL/GenBank/DDBJ whole genome shotgun (WGS) entry which is preliminary data.</text>
</comment>
<sequence length="282" mass="31185">MTRPRILDAHQHFWRIGGPGQVWPDAEWPSIHRDFLPHDLRAATQGLDMAGTILVQSQPDNRDTDWMLDLVADDPLVLGVVGWVALEAADAPARIAQLAAQPKFVGLRPMLQGIEDSAWILHDDLSPAIGAMIDHGLRFDALIQPRHLPVLARFAERWPDLPIVIDHGAKPFAADLILDPWRTEMAALARYSNIWCKLSGLRTEQAQGQAADALAPYVAHILSCFGDRVMWGSDWPVLLHMGDSYGDWIDDALRLAGDLDAVACARLFEGAARAFYGLERAA</sequence>
<evidence type="ECO:0000313" key="4">
    <source>
        <dbReference type="Proteomes" id="UP001595681"/>
    </source>
</evidence>